<dbReference type="KEGG" id="taa:NMY3_00378"/>
<evidence type="ECO:0000313" key="2">
    <source>
        <dbReference type="Proteomes" id="UP000058925"/>
    </source>
</evidence>
<dbReference type="AlphaFoldDB" id="A0A654M5W4"/>
<reference evidence="2" key="1">
    <citation type="submission" date="2015-10" db="EMBL/GenBank/DDBJ databases">
        <title>Niche specialization of a soil ammonia-oxidizing archaeon, Candidatus Nitrosocosmicus oleophilus.</title>
        <authorList>
            <person name="Jung M.-Y."/>
            <person name="Rhee S.-K."/>
        </authorList>
    </citation>
    <scope>NUCLEOTIDE SEQUENCE [LARGE SCALE GENOMIC DNA]</scope>
    <source>
        <strain evidence="2">MY3</strain>
    </source>
</reference>
<gene>
    <name evidence="1" type="ORF">NMY3_00378</name>
</gene>
<dbReference type="Proteomes" id="UP000058925">
    <property type="component" value="Chromosome"/>
</dbReference>
<proteinExistence type="predicted"/>
<accession>A0A654M5W4</accession>
<dbReference type="EMBL" id="CP012850">
    <property type="protein sequence ID" value="ALI34592.1"/>
    <property type="molecule type" value="Genomic_DNA"/>
</dbReference>
<name>A0A654M5W4_9ARCH</name>
<organism evidence="1 2">
    <name type="scientific">Candidatus Nitrosocosmicus oleophilus</name>
    <dbReference type="NCBI Taxonomy" id="1353260"/>
    <lineage>
        <taxon>Archaea</taxon>
        <taxon>Nitrososphaerota</taxon>
        <taxon>Nitrososphaeria</taxon>
        <taxon>Nitrososphaerales</taxon>
        <taxon>Nitrososphaeraceae</taxon>
        <taxon>Candidatus Nitrosocosmicus</taxon>
    </lineage>
</organism>
<keyword evidence="2" id="KW-1185">Reference proteome</keyword>
<protein>
    <submittedName>
        <fullName evidence="1">Uncharacterized protein</fullName>
    </submittedName>
</protein>
<sequence length="675" mass="77775">MQEYLIVNIPIPEEAKDVVNSIIIINSNTIQLKLSGKYNNKVLNLPFNSKDFGKSLERIEKKVKEKLTIDIHDYNKIEDTICTEITKLIDKENNEIEPLKSRVTVNKYSNDRKGELYEAVLVDKEPSFAMINENKTFELVPFIDEKTRTLLPPSQEEYLHIPYEFESVDELDTYIKKCETEGILSMYRRVKSIVSKCIDQDETVINLISIDIVFSYFQDRFNTVHYTGVFGDNGTGKSSIGDVVEVLAYRAMNTTDPTPANIYRALGKVEAGQHTMIIDEAEKVDQVPEMVAIFKSGYAYSKKINRVNPNSGISEKYYAFCQKMIIGERPLGQNIAKGVLDRTFSITTYPGKPVYDIKEIINPTNTGKAEYKTVYEEIMDLRKMLFVYRIRNFRSTIPDIDIGIGRRNKELVKPYLQLFSCSFKGEFNLVCIDCINPDTLSDIDRTTLQEIKNTFKILVDAKHVRREATIEAKLLPIIIELAIEYHKGKTITYSDLWNVIKVKFRGYYDERRPNEYHTEDFGIIYRNTISNVIQKLGVETRHRRNSTELLFHMDNIIRTVVQYNIPVQSTLTFDSPPIADSSGEDCECCERSTDAPGINTKLESSMDIDNVSNISTSDRQVISDDNEIKNKIQEYKNYNNIYRSGKTDNWYCKKCKYYGDIWFMKTHPCKGVAAS</sequence>
<evidence type="ECO:0000313" key="1">
    <source>
        <dbReference type="EMBL" id="ALI34592.1"/>
    </source>
</evidence>